<dbReference type="PANTHER" id="PTHR17490">
    <property type="entry name" value="SUA5"/>
    <property type="match status" value="1"/>
</dbReference>
<dbReference type="InterPro" id="IPR010923">
    <property type="entry name" value="T(6)A37_SUA5"/>
</dbReference>
<dbReference type="AlphaFoldDB" id="A0A1F6X4U3"/>
<dbReference type="Proteomes" id="UP000176814">
    <property type="component" value="Unassembled WGS sequence"/>
</dbReference>
<keyword evidence="6 13" id="KW-0808">Transferase</keyword>
<organism evidence="16 17">
    <name type="scientific">Candidatus Nomurabacteria bacterium RIFCSPLOWO2_01_FULL_40_15</name>
    <dbReference type="NCBI Taxonomy" id="1801772"/>
    <lineage>
        <taxon>Bacteria</taxon>
        <taxon>Candidatus Nomuraibacteriota</taxon>
    </lineage>
</organism>
<feature type="domain" description="YrdC-like" evidence="15">
    <location>
        <begin position="14"/>
        <end position="200"/>
    </location>
</feature>
<feature type="binding site" evidence="14">
    <location>
        <position position="234"/>
    </location>
    <ligand>
        <name>ATP</name>
        <dbReference type="ChEBI" id="CHEBI:30616"/>
    </ligand>
</feature>
<dbReference type="InterPro" id="IPR038385">
    <property type="entry name" value="Sua5/YwlC_C"/>
</dbReference>
<evidence type="ECO:0000256" key="14">
    <source>
        <dbReference type="PIRSR" id="PIRSR004930-1"/>
    </source>
</evidence>
<comment type="subcellular location">
    <subcellularLocation>
        <location evidence="1 13">Cytoplasm</location>
    </subcellularLocation>
</comment>
<feature type="binding site" evidence="14">
    <location>
        <position position="144"/>
    </location>
    <ligand>
        <name>ATP</name>
        <dbReference type="ChEBI" id="CHEBI:30616"/>
    </ligand>
</feature>
<dbReference type="GO" id="GO:0006450">
    <property type="term" value="P:regulation of translational fidelity"/>
    <property type="evidence" value="ECO:0007669"/>
    <property type="project" value="TreeGrafter"/>
</dbReference>
<dbReference type="InterPro" id="IPR017945">
    <property type="entry name" value="DHBP_synth_RibB-like_a/b_dom"/>
</dbReference>
<evidence type="ECO:0000256" key="8">
    <source>
        <dbReference type="ARBA" id="ARBA00022695"/>
    </source>
</evidence>
<dbReference type="FunFam" id="3.90.870.10:FF:000009">
    <property type="entry name" value="Threonylcarbamoyl-AMP synthase, putative"/>
    <property type="match status" value="1"/>
</dbReference>
<evidence type="ECO:0000256" key="12">
    <source>
        <dbReference type="ARBA" id="ARBA00048366"/>
    </source>
</evidence>
<comment type="similarity">
    <text evidence="2 13">Belongs to the SUA5 family.</text>
</comment>
<evidence type="ECO:0000256" key="7">
    <source>
        <dbReference type="ARBA" id="ARBA00022694"/>
    </source>
</evidence>
<dbReference type="Gene3D" id="3.90.870.10">
    <property type="entry name" value="DHBP synthase"/>
    <property type="match status" value="1"/>
</dbReference>
<accession>A0A1F6X4U3</accession>
<dbReference type="InterPro" id="IPR005145">
    <property type="entry name" value="Sua5_C"/>
</dbReference>
<dbReference type="PROSITE" id="PS51163">
    <property type="entry name" value="YRDC"/>
    <property type="match status" value="1"/>
</dbReference>
<feature type="binding site" evidence="14">
    <location>
        <position position="142"/>
    </location>
    <ligand>
        <name>L-threonine</name>
        <dbReference type="ChEBI" id="CHEBI:57926"/>
    </ligand>
</feature>
<evidence type="ECO:0000259" key="15">
    <source>
        <dbReference type="PROSITE" id="PS51163"/>
    </source>
</evidence>
<dbReference type="GO" id="GO:0005524">
    <property type="term" value="F:ATP binding"/>
    <property type="evidence" value="ECO:0007669"/>
    <property type="project" value="UniProtKB-UniRule"/>
</dbReference>
<comment type="caution">
    <text evidence="16">The sequence shown here is derived from an EMBL/GenBank/DDBJ whole genome shotgun (WGS) entry which is preliminary data.</text>
</comment>
<feature type="binding site" evidence="14">
    <location>
        <position position="182"/>
    </location>
    <ligand>
        <name>L-threonine</name>
        <dbReference type="ChEBI" id="CHEBI:57926"/>
    </ligand>
</feature>
<dbReference type="GO" id="GO:0005737">
    <property type="term" value="C:cytoplasm"/>
    <property type="evidence" value="ECO:0007669"/>
    <property type="project" value="UniProtKB-SubCell"/>
</dbReference>
<evidence type="ECO:0000313" key="16">
    <source>
        <dbReference type="EMBL" id="OGI89141.1"/>
    </source>
</evidence>
<reference evidence="16 17" key="1">
    <citation type="journal article" date="2016" name="Nat. Commun.">
        <title>Thousands of microbial genomes shed light on interconnected biogeochemical processes in an aquifer system.</title>
        <authorList>
            <person name="Anantharaman K."/>
            <person name="Brown C.T."/>
            <person name="Hug L.A."/>
            <person name="Sharon I."/>
            <person name="Castelle C.J."/>
            <person name="Probst A.J."/>
            <person name="Thomas B.C."/>
            <person name="Singh A."/>
            <person name="Wilkins M.J."/>
            <person name="Karaoz U."/>
            <person name="Brodie E.L."/>
            <person name="Williams K.H."/>
            <person name="Hubbard S.S."/>
            <person name="Banfield J.F."/>
        </authorList>
    </citation>
    <scope>NUCLEOTIDE SEQUENCE [LARGE SCALE GENOMIC DNA]</scope>
</reference>
<feature type="binding site" evidence="14">
    <location>
        <position position="122"/>
    </location>
    <ligand>
        <name>L-threonine</name>
        <dbReference type="ChEBI" id="CHEBI:57926"/>
    </ligand>
</feature>
<keyword evidence="10 13" id="KW-0067">ATP-binding</keyword>
<evidence type="ECO:0000256" key="3">
    <source>
        <dbReference type="ARBA" id="ARBA00012584"/>
    </source>
</evidence>
<gene>
    <name evidence="16" type="ORF">A2911_00990</name>
</gene>
<dbReference type="EMBL" id="MFUW01000033">
    <property type="protein sequence ID" value="OGI89141.1"/>
    <property type="molecule type" value="Genomic_DNA"/>
</dbReference>
<dbReference type="GO" id="GO:0000049">
    <property type="term" value="F:tRNA binding"/>
    <property type="evidence" value="ECO:0007669"/>
    <property type="project" value="TreeGrafter"/>
</dbReference>
<evidence type="ECO:0000256" key="4">
    <source>
        <dbReference type="ARBA" id="ARBA00015492"/>
    </source>
</evidence>
<evidence type="ECO:0000313" key="17">
    <source>
        <dbReference type="Proteomes" id="UP000176814"/>
    </source>
</evidence>
<dbReference type="PIRSF" id="PIRSF004930">
    <property type="entry name" value="Tln_factor_SUA5"/>
    <property type="match status" value="1"/>
</dbReference>
<evidence type="ECO:0000256" key="1">
    <source>
        <dbReference type="ARBA" id="ARBA00004496"/>
    </source>
</evidence>
<dbReference type="Gene3D" id="3.40.50.11030">
    <property type="entry name" value="Threonylcarbamoyl-AMP synthase, C-terminal domain"/>
    <property type="match status" value="1"/>
</dbReference>
<dbReference type="Pfam" id="PF03481">
    <property type="entry name" value="Sua5_C"/>
    <property type="match status" value="1"/>
</dbReference>
<keyword evidence="7 13" id="KW-0819">tRNA processing</keyword>
<proteinExistence type="inferred from homology"/>
<feature type="binding site" evidence="14">
    <location>
        <position position="63"/>
    </location>
    <ligand>
        <name>ATP</name>
        <dbReference type="ChEBI" id="CHEBI:30616"/>
    </ligand>
</feature>
<keyword evidence="5 13" id="KW-0963">Cytoplasm</keyword>
<feature type="binding site" evidence="14">
    <location>
        <position position="59"/>
    </location>
    <ligand>
        <name>ATP</name>
        <dbReference type="ChEBI" id="CHEBI:30616"/>
    </ligand>
</feature>
<dbReference type="NCBIfam" id="TIGR00057">
    <property type="entry name" value="L-threonylcarbamoyladenylate synthase"/>
    <property type="match status" value="1"/>
</dbReference>
<dbReference type="PANTHER" id="PTHR17490:SF16">
    <property type="entry name" value="THREONYLCARBAMOYL-AMP SYNTHASE"/>
    <property type="match status" value="1"/>
</dbReference>
<keyword evidence="8 13" id="KW-0548">Nucleotidyltransferase</keyword>
<evidence type="ECO:0000256" key="2">
    <source>
        <dbReference type="ARBA" id="ARBA00007663"/>
    </source>
</evidence>
<dbReference type="InterPro" id="IPR006070">
    <property type="entry name" value="Sua5-like_dom"/>
</dbReference>
<dbReference type="EC" id="2.7.7.87" evidence="3 13"/>
<feature type="binding site" evidence="14">
    <location>
        <position position="36"/>
    </location>
    <ligand>
        <name>L-threonine</name>
        <dbReference type="ChEBI" id="CHEBI:57926"/>
    </ligand>
</feature>
<evidence type="ECO:0000256" key="13">
    <source>
        <dbReference type="PIRNR" id="PIRNR004930"/>
    </source>
</evidence>
<feature type="binding site" evidence="14">
    <location>
        <position position="152"/>
    </location>
    <ligand>
        <name>ATP</name>
        <dbReference type="ChEBI" id="CHEBI:30616"/>
    </ligand>
</feature>
<name>A0A1F6X4U3_9BACT</name>
<evidence type="ECO:0000256" key="11">
    <source>
        <dbReference type="ARBA" id="ARBA00029774"/>
    </source>
</evidence>
<dbReference type="GO" id="GO:0061710">
    <property type="term" value="F:L-threonylcarbamoyladenylate synthase"/>
    <property type="evidence" value="ECO:0007669"/>
    <property type="project" value="UniProtKB-EC"/>
</dbReference>
<dbReference type="InterPro" id="IPR050156">
    <property type="entry name" value="TC-AMP_synthase_SUA5"/>
</dbReference>
<comment type="function">
    <text evidence="13">Required for the formation of a threonylcarbamoyl group on adenosine at position 37 (t(6)A37) in tRNAs that read codons beginning with adenine.</text>
</comment>
<sequence>MQTEILKLTDSNRKEVLEKASLIIKNGGLVVFPTETVYGLGASVYNEEAIKKIFKAKGRPSDNPIIVHIAKEEQLQELTDDVSPIQQKLMDSFWPGPLTIIFKKKQNISSIVSGGLSSIAIRMPSHSFARELIARAGVPIAAPSANISGRPSGTKGVHLFEDLMEKVDMIIDAGLSQIGIESTVVRVEGDSVFILRPGAVTEEMLKKVVVPARVIFTEKKNMLNSSPGTRYKHYAPCARLILEVASKILERATSLQKEGLAVGIISTNQNKDFFKIYEPNVFSLGDENNLEEISQSLYQALRFFDTHHVDVIVCQSFPEQGLGRAIMDRLIRASGGEI</sequence>
<dbReference type="GO" id="GO:0008033">
    <property type="term" value="P:tRNA processing"/>
    <property type="evidence" value="ECO:0007669"/>
    <property type="project" value="UniProtKB-KW"/>
</dbReference>
<dbReference type="GO" id="GO:0003725">
    <property type="term" value="F:double-stranded RNA binding"/>
    <property type="evidence" value="ECO:0007669"/>
    <property type="project" value="UniProtKB-UniRule"/>
</dbReference>
<keyword evidence="9 13" id="KW-0547">Nucleotide-binding</keyword>
<comment type="catalytic activity">
    <reaction evidence="12 13">
        <text>L-threonine + hydrogencarbonate + ATP = L-threonylcarbamoyladenylate + diphosphate + H2O</text>
        <dbReference type="Rhea" id="RHEA:36407"/>
        <dbReference type="ChEBI" id="CHEBI:15377"/>
        <dbReference type="ChEBI" id="CHEBI:17544"/>
        <dbReference type="ChEBI" id="CHEBI:30616"/>
        <dbReference type="ChEBI" id="CHEBI:33019"/>
        <dbReference type="ChEBI" id="CHEBI:57926"/>
        <dbReference type="ChEBI" id="CHEBI:73682"/>
        <dbReference type="EC" id="2.7.7.87"/>
    </reaction>
</comment>
<feature type="binding site" evidence="14">
    <location>
        <position position="196"/>
    </location>
    <ligand>
        <name>ATP</name>
        <dbReference type="ChEBI" id="CHEBI:30616"/>
    </ligand>
</feature>
<feature type="binding site" evidence="14">
    <location>
        <position position="68"/>
    </location>
    <ligand>
        <name>L-threonine</name>
        <dbReference type="ChEBI" id="CHEBI:57926"/>
    </ligand>
</feature>
<evidence type="ECO:0000256" key="9">
    <source>
        <dbReference type="ARBA" id="ARBA00022741"/>
    </source>
</evidence>
<dbReference type="Pfam" id="PF01300">
    <property type="entry name" value="Sua5_yciO_yrdC"/>
    <property type="match status" value="1"/>
</dbReference>
<protein>
    <recommendedName>
        <fullName evidence="4 13">Threonylcarbamoyl-AMP synthase</fullName>
        <shortName evidence="13">TC-AMP synthase</shortName>
        <ecNumber evidence="3 13">2.7.7.87</ecNumber>
    </recommendedName>
    <alternativeName>
        <fullName evidence="11 13">L-threonylcarbamoyladenylate synthase</fullName>
    </alternativeName>
</protein>
<dbReference type="SUPFAM" id="SSF55821">
    <property type="entry name" value="YrdC/RibB"/>
    <property type="match status" value="1"/>
</dbReference>
<evidence type="ECO:0000256" key="5">
    <source>
        <dbReference type="ARBA" id="ARBA00022490"/>
    </source>
</evidence>
<evidence type="ECO:0000256" key="6">
    <source>
        <dbReference type="ARBA" id="ARBA00022679"/>
    </source>
</evidence>
<evidence type="ECO:0000256" key="10">
    <source>
        <dbReference type="ARBA" id="ARBA00022840"/>
    </source>
</evidence>